<name>A0A8J7KM33_9ACTN</name>
<proteinExistence type="predicted"/>
<evidence type="ECO:0008006" key="3">
    <source>
        <dbReference type="Google" id="ProtNLM"/>
    </source>
</evidence>
<dbReference type="AlphaFoldDB" id="A0A8J7KM33"/>
<dbReference type="Proteomes" id="UP000622552">
    <property type="component" value="Unassembled WGS sequence"/>
</dbReference>
<dbReference type="InterPro" id="IPR019646">
    <property type="entry name" value="Aminoglyc_AdlTrfase"/>
</dbReference>
<dbReference type="EMBL" id="JADOUF010000001">
    <property type="protein sequence ID" value="MBG6138696.1"/>
    <property type="molecule type" value="Genomic_DNA"/>
</dbReference>
<organism evidence="1 2">
    <name type="scientific">Longispora fulva</name>
    <dbReference type="NCBI Taxonomy" id="619741"/>
    <lineage>
        <taxon>Bacteria</taxon>
        <taxon>Bacillati</taxon>
        <taxon>Actinomycetota</taxon>
        <taxon>Actinomycetes</taxon>
        <taxon>Micromonosporales</taxon>
        <taxon>Micromonosporaceae</taxon>
        <taxon>Longispora</taxon>
    </lineage>
</organism>
<evidence type="ECO:0000313" key="2">
    <source>
        <dbReference type="Proteomes" id="UP000622552"/>
    </source>
</evidence>
<keyword evidence="2" id="KW-1185">Reference proteome</keyword>
<accession>A0A8J7KM33</accession>
<dbReference type="RefSeq" id="WP_197005428.1">
    <property type="nucleotide sequence ID" value="NZ_BONS01000009.1"/>
</dbReference>
<dbReference type="Gene3D" id="3.30.460.40">
    <property type="match status" value="1"/>
</dbReference>
<comment type="caution">
    <text evidence="1">The sequence shown here is derived from an EMBL/GenBank/DDBJ whole genome shotgun (WGS) entry which is preliminary data.</text>
</comment>
<protein>
    <recommendedName>
        <fullName evidence="3">Aminoglycoside-2''-adenylyltransferase</fullName>
    </recommendedName>
</protein>
<dbReference type="Pfam" id="PF10706">
    <property type="entry name" value="Aminoglyc_resit"/>
    <property type="match status" value="1"/>
</dbReference>
<gene>
    <name evidence="1" type="ORF">IW245_004890</name>
</gene>
<sequence>MDLPDGGTPISHEECEERWRGWTPAEVTARLAGVTAPWYVAAGWALDLFRGEVTREHEDLEIAVPRGSFPEIHAALPGYAWEIPGDGRLFDYEALAGHQELHQTWLSDPDTGLFHLDVFREPHDGERWVCRRDLAITLPYPEIIVVSGDGIPYLIPELVLLFKARDVRDKDQKDFDGVLPLLGPDRRARLAGWLDRVHPEHAWLPRL</sequence>
<evidence type="ECO:0000313" key="1">
    <source>
        <dbReference type="EMBL" id="MBG6138696.1"/>
    </source>
</evidence>
<reference evidence="1" key="1">
    <citation type="submission" date="2020-11" db="EMBL/GenBank/DDBJ databases">
        <title>Sequencing the genomes of 1000 actinobacteria strains.</title>
        <authorList>
            <person name="Klenk H.-P."/>
        </authorList>
    </citation>
    <scope>NUCLEOTIDE SEQUENCE</scope>
    <source>
        <strain evidence="1">DSM 45356</strain>
    </source>
</reference>